<evidence type="ECO:0000313" key="3">
    <source>
        <dbReference type="Proteomes" id="UP001196413"/>
    </source>
</evidence>
<evidence type="ECO:0000313" key="2">
    <source>
        <dbReference type="EMBL" id="KAJ1361834.1"/>
    </source>
</evidence>
<proteinExistence type="predicted"/>
<dbReference type="EMBL" id="JAHQIW010004277">
    <property type="protein sequence ID" value="KAJ1361834.1"/>
    <property type="molecule type" value="Genomic_DNA"/>
</dbReference>
<keyword evidence="3" id="KW-1185">Reference proteome</keyword>
<accession>A0AAD5N7M3</accession>
<name>A0AAD5N7M3_PARTN</name>
<comment type="caution">
    <text evidence="2">The sequence shown here is derived from an EMBL/GenBank/DDBJ whole genome shotgun (WGS) entry which is preliminary data.</text>
</comment>
<organism evidence="2 3">
    <name type="scientific">Parelaphostrongylus tenuis</name>
    <name type="common">Meningeal worm</name>
    <dbReference type="NCBI Taxonomy" id="148309"/>
    <lineage>
        <taxon>Eukaryota</taxon>
        <taxon>Metazoa</taxon>
        <taxon>Ecdysozoa</taxon>
        <taxon>Nematoda</taxon>
        <taxon>Chromadorea</taxon>
        <taxon>Rhabditida</taxon>
        <taxon>Rhabditina</taxon>
        <taxon>Rhabditomorpha</taxon>
        <taxon>Strongyloidea</taxon>
        <taxon>Metastrongylidae</taxon>
        <taxon>Parelaphostrongylus</taxon>
    </lineage>
</organism>
<gene>
    <name evidence="2" type="ORF">KIN20_021187</name>
</gene>
<sequence length="51" mass="5708">MDINCDLKGWKSDENRSLTNMADDPSAPSTNRSASSLFPWQRVALHCLEAK</sequence>
<dbReference type="Proteomes" id="UP001196413">
    <property type="component" value="Unassembled WGS sequence"/>
</dbReference>
<feature type="region of interest" description="Disordered" evidence="1">
    <location>
        <begin position="14"/>
        <end position="34"/>
    </location>
</feature>
<reference evidence="2" key="1">
    <citation type="submission" date="2021-06" db="EMBL/GenBank/DDBJ databases">
        <title>Parelaphostrongylus tenuis whole genome reference sequence.</title>
        <authorList>
            <person name="Garwood T.J."/>
            <person name="Larsen P.A."/>
            <person name="Fountain-Jones N.M."/>
            <person name="Garbe J.R."/>
            <person name="Macchietto M.G."/>
            <person name="Kania S.A."/>
            <person name="Gerhold R.W."/>
            <person name="Richards J.E."/>
            <person name="Wolf T.M."/>
        </authorList>
    </citation>
    <scope>NUCLEOTIDE SEQUENCE</scope>
    <source>
        <strain evidence="2">MNPRO001-30</strain>
        <tissue evidence="2">Meninges</tissue>
    </source>
</reference>
<evidence type="ECO:0000256" key="1">
    <source>
        <dbReference type="SAM" id="MobiDB-lite"/>
    </source>
</evidence>
<protein>
    <submittedName>
        <fullName evidence="2">Uncharacterized protein</fullName>
    </submittedName>
</protein>
<dbReference type="AlphaFoldDB" id="A0AAD5N7M3"/>